<protein>
    <submittedName>
        <fullName evidence="1">Uncharacterized protein</fullName>
    </submittedName>
</protein>
<gene>
    <name evidence="1" type="ORF">TNCT_165981</name>
</gene>
<name>A0A8X6IAG6_TRICU</name>
<dbReference type="Proteomes" id="UP000887116">
    <property type="component" value="Unassembled WGS sequence"/>
</dbReference>
<reference evidence="1" key="1">
    <citation type="submission" date="2020-07" db="EMBL/GenBank/DDBJ databases">
        <title>Multicomponent nature underlies the extraordinary mechanical properties of spider dragline silk.</title>
        <authorList>
            <person name="Kono N."/>
            <person name="Nakamura H."/>
            <person name="Mori M."/>
            <person name="Yoshida Y."/>
            <person name="Ohtoshi R."/>
            <person name="Malay A.D."/>
            <person name="Moran D.A.P."/>
            <person name="Tomita M."/>
            <person name="Numata K."/>
            <person name="Arakawa K."/>
        </authorList>
    </citation>
    <scope>NUCLEOTIDE SEQUENCE</scope>
</reference>
<accession>A0A8X6IAG6</accession>
<proteinExistence type="predicted"/>
<dbReference type="AlphaFoldDB" id="A0A8X6IAG6"/>
<comment type="caution">
    <text evidence="1">The sequence shown here is derived from an EMBL/GenBank/DDBJ whole genome shotgun (WGS) entry which is preliminary data.</text>
</comment>
<organism evidence="1 2">
    <name type="scientific">Trichonephila clavata</name>
    <name type="common">Joro spider</name>
    <name type="synonym">Nephila clavata</name>
    <dbReference type="NCBI Taxonomy" id="2740835"/>
    <lineage>
        <taxon>Eukaryota</taxon>
        <taxon>Metazoa</taxon>
        <taxon>Ecdysozoa</taxon>
        <taxon>Arthropoda</taxon>
        <taxon>Chelicerata</taxon>
        <taxon>Arachnida</taxon>
        <taxon>Araneae</taxon>
        <taxon>Araneomorphae</taxon>
        <taxon>Entelegynae</taxon>
        <taxon>Araneoidea</taxon>
        <taxon>Nephilidae</taxon>
        <taxon>Trichonephila</taxon>
    </lineage>
</organism>
<dbReference type="EMBL" id="BMAO01027618">
    <property type="protein sequence ID" value="GFR18439.1"/>
    <property type="molecule type" value="Genomic_DNA"/>
</dbReference>
<evidence type="ECO:0000313" key="2">
    <source>
        <dbReference type="Proteomes" id="UP000887116"/>
    </source>
</evidence>
<sequence>MIFLICFCIANRPHFLNSSFLVHGPSKIRIEYRVHRQGYLSEKGCFVELEKLFINIFRQKIPHLNVSLDPAVMTTDDFKLSAGHLHRSLTSVIQLLT</sequence>
<keyword evidence="2" id="KW-1185">Reference proteome</keyword>
<evidence type="ECO:0000313" key="1">
    <source>
        <dbReference type="EMBL" id="GFR18439.1"/>
    </source>
</evidence>